<dbReference type="OrthoDB" id="8279531at2"/>
<evidence type="ECO:0000313" key="1">
    <source>
        <dbReference type="EMBL" id="QFY64089.1"/>
    </source>
</evidence>
<reference evidence="1 2" key="1">
    <citation type="submission" date="2019-08" db="EMBL/GenBank/DDBJ databases">
        <title>Prosopis cineraria nodule microbiome.</title>
        <authorList>
            <person name="Ali R."/>
            <person name="Chaluvadi S.R."/>
            <person name="Wang X."/>
        </authorList>
    </citation>
    <scope>NUCLEOTIDE SEQUENCE [LARGE SCALE GENOMIC DNA]</scope>
    <source>
        <strain evidence="1 2">BG7</strain>
        <plasmid evidence="1 2">unnamed</plasmid>
    </source>
</reference>
<dbReference type="RefSeq" id="WP_153274006.1">
    <property type="nucleotide sequence ID" value="NZ_CP043499.1"/>
</dbReference>
<dbReference type="AlphaFoldDB" id="A0A5Q0CI17"/>
<dbReference type="Proteomes" id="UP000326881">
    <property type="component" value="Plasmid unnamed"/>
</dbReference>
<evidence type="ECO:0000313" key="2">
    <source>
        <dbReference type="Proteomes" id="UP000326881"/>
    </source>
</evidence>
<name>A0A5Q0CI17_9HYPH</name>
<keyword evidence="2" id="KW-1185">Reference proteome</keyword>
<keyword evidence="1" id="KW-0614">Plasmid</keyword>
<protein>
    <submittedName>
        <fullName evidence="1">Uncharacterized protein</fullName>
    </submittedName>
</protein>
<dbReference type="KEGG" id="rgr:FZ934_23475"/>
<gene>
    <name evidence="1" type="ORF">FZ934_23475</name>
</gene>
<proteinExistence type="predicted"/>
<geneLocation type="plasmid" evidence="1 2">
    <name>unnamed</name>
</geneLocation>
<accession>A0A5Q0CI17</accession>
<dbReference type="EMBL" id="CP043499">
    <property type="protein sequence ID" value="QFY64089.1"/>
    <property type="molecule type" value="Genomic_DNA"/>
</dbReference>
<organism evidence="1 2">
    <name type="scientific">Rhizobium grahamii</name>
    <dbReference type="NCBI Taxonomy" id="1120045"/>
    <lineage>
        <taxon>Bacteria</taxon>
        <taxon>Pseudomonadati</taxon>
        <taxon>Pseudomonadota</taxon>
        <taxon>Alphaproteobacteria</taxon>
        <taxon>Hyphomicrobiales</taxon>
        <taxon>Rhizobiaceae</taxon>
        <taxon>Rhizobium/Agrobacterium group</taxon>
        <taxon>Rhizobium</taxon>
    </lineage>
</organism>
<sequence>MAIVFAVLAVGAAGCTTSSAEIRPLPGSLTYNGRVIHSPYRPGTVVKYTFLGKFGYRVSERYVVQPDGTLKLTYQNVGQDYYIE</sequence>